<keyword evidence="2" id="KW-1185">Reference proteome</keyword>
<evidence type="ECO:0000313" key="2">
    <source>
        <dbReference type="Proteomes" id="UP000308600"/>
    </source>
</evidence>
<feature type="non-terminal residue" evidence="1">
    <location>
        <position position="1"/>
    </location>
</feature>
<dbReference type="EMBL" id="ML208297">
    <property type="protein sequence ID" value="TFK71495.1"/>
    <property type="molecule type" value="Genomic_DNA"/>
</dbReference>
<accession>A0ACD3B128</accession>
<evidence type="ECO:0000313" key="1">
    <source>
        <dbReference type="EMBL" id="TFK71495.1"/>
    </source>
</evidence>
<dbReference type="Proteomes" id="UP000308600">
    <property type="component" value="Unassembled WGS sequence"/>
</dbReference>
<protein>
    <submittedName>
        <fullName evidence="1">Uncharacterized protein</fullName>
    </submittedName>
</protein>
<name>A0ACD3B128_9AGAR</name>
<gene>
    <name evidence="1" type="ORF">BDN72DRAFT_750940</name>
</gene>
<reference evidence="1 2" key="1">
    <citation type="journal article" date="2019" name="Nat. Ecol. Evol.">
        <title>Megaphylogeny resolves global patterns of mushroom evolution.</title>
        <authorList>
            <person name="Varga T."/>
            <person name="Krizsan K."/>
            <person name="Foldi C."/>
            <person name="Dima B."/>
            <person name="Sanchez-Garcia M."/>
            <person name="Sanchez-Ramirez S."/>
            <person name="Szollosi G.J."/>
            <person name="Szarkandi J.G."/>
            <person name="Papp V."/>
            <person name="Albert L."/>
            <person name="Andreopoulos W."/>
            <person name="Angelini C."/>
            <person name="Antonin V."/>
            <person name="Barry K.W."/>
            <person name="Bougher N.L."/>
            <person name="Buchanan P."/>
            <person name="Buyck B."/>
            <person name="Bense V."/>
            <person name="Catcheside P."/>
            <person name="Chovatia M."/>
            <person name="Cooper J."/>
            <person name="Damon W."/>
            <person name="Desjardin D."/>
            <person name="Finy P."/>
            <person name="Geml J."/>
            <person name="Haridas S."/>
            <person name="Hughes K."/>
            <person name="Justo A."/>
            <person name="Karasinski D."/>
            <person name="Kautmanova I."/>
            <person name="Kiss B."/>
            <person name="Kocsube S."/>
            <person name="Kotiranta H."/>
            <person name="LaButti K.M."/>
            <person name="Lechner B.E."/>
            <person name="Liimatainen K."/>
            <person name="Lipzen A."/>
            <person name="Lukacs Z."/>
            <person name="Mihaltcheva S."/>
            <person name="Morgado L.N."/>
            <person name="Niskanen T."/>
            <person name="Noordeloos M.E."/>
            <person name="Ohm R.A."/>
            <person name="Ortiz-Santana B."/>
            <person name="Ovrebo C."/>
            <person name="Racz N."/>
            <person name="Riley R."/>
            <person name="Savchenko A."/>
            <person name="Shiryaev A."/>
            <person name="Soop K."/>
            <person name="Spirin V."/>
            <person name="Szebenyi C."/>
            <person name="Tomsovsky M."/>
            <person name="Tulloss R.E."/>
            <person name="Uehling J."/>
            <person name="Grigoriev I.V."/>
            <person name="Vagvolgyi C."/>
            <person name="Papp T."/>
            <person name="Martin F.M."/>
            <person name="Miettinen O."/>
            <person name="Hibbett D.S."/>
            <person name="Nagy L.G."/>
        </authorList>
    </citation>
    <scope>NUCLEOTIDE SEQUENCE [LARGE SCALE GENOMIC DNA]</scope>
    <source>
        <strain evidence="1 2">NL-1719</strain>
    </source>
</reference>
<sequence>ISKLSSQRNTLAPISRLPPEVLAKIFIEFRDEARGSENTCFSDILTWICRHWREVAVNCSTLWSEIDFHHLPSVELHLARSK</sequence>
<organism evidence="1 2">
    <name type="scientific">Pluteus cervinus</name>
    <dbReference type="NCBI Taxonomy" id="181527"/>
    <lineage>
        <taxon>Eukaryota</taxon>
        <taxon>Fungi</taxon>
        <taxon>Dikarya</taxon>
        <taxon>Basidiomycota</taxon>
        <taxon>Agaricomycotina</taxon>
        <taxon>Agaricomycetes</taxon>
        <taxon>Agaricomycetidae</taxon>
        <taxon>Agaricales</taxon>
        <taxon>Pluteineae</taxon>
        <taxon>Pluteaceae</taxon>
        <taxon>Pluteus</taxon>
    </lineage>
</organism>
<feature type="non-terminal residue" evidence="1">
    <location>
        <position position="82"/>
    </location>
</feature>
<proteinExistence type="predicted"/>